<dbReference type="Pfam" id="PF02527">
    <property type="entry name" value="GidB"/>
    <property type="match status" value="1"/>
</dbReference>
<proteinExistence type="inferred from homology"/>
<comment type="subcellular location">
    <subcellularLocation>
        <location evidence="6">Cytoplasm</location>
    </subcellularLocation>
</comment>
<gene>
    <name evidence="6" type="primary">rsmG</name>
    <name evidence="8" type="ORF">EV679_0239</name>
</gene>
<evidence type="ECO:0000313" key="9">
    <source>
        <dbReference type="Proteomes" id="UP000292039"/>
    </source>
</evidence>
<feature type="region of interest" description="Disordered" evidence="7">
    <location>
        <begin position="228"/>
        <end position="268"/>
    </location>
</feature>
<dbReference type="AlphaFoldDB" id="A0A4Q7MXZ8"/>
<dbReference type="CDD" id="cd02440">
    <property type="entry name" value="AdoMet_MTases"/>
    <property type="match status" value="1"/>
</dbReference>
<accession>A0A4Q7MXZ8</accession>
<name>A0A4Q7MXZ8_9BURK</name>
<comment type="similarity">
    <text evidence="6">Belongs to the methyltransferase superfamily. RNA methyltransferase RsmG family.</text>
</comment>
<evidence type="ECO:0000256" key="5">
    <source>
        <dbReference type="ARBA" id="ARBA00022691"/>
    </source>
</evidence>
<feature type="compositionally biased region" description="Polar residues" evidence="7">
    <location>
        <begin position="228"/>
        <end position="241"/>
    </location>
</feature>
<evidence type="ECO:0000256" key="3">
    <source>
        <dbReference type="ARBA" id="ARBA00022603"/>
    </source>
</evidence>
<dbReference type="SUPFAM" id="SSF53335">
    <property type="entry name" value="S-adenosyl-L-methionine-dependent methyltransferases"/>
    <property type="match status" value="1"/>
</dbReference>
<dbReference type="NCBIfam" id="TIGR00138">
    <property type="entry name" value="rsmG_gidB"/>
    <property type="match status" value="1"/>
</dbReference>
<evidence type="ECO:0000256" key="1">
    <source>
        <dbReference type="ARBA" id="ARBA00022490"/>
    </source>
</evidence>
<reference evidence="8 9" key="1">
    <citation type="submission" date="2019-02" db="EMBL/GenBank/DDBJ databases">
        <title>Genomic Encyclopedia of Type Strains, Phase IV (KMG-IV): sequencing the most valuable type-strain genomes for metagenomic binning, comparative biology and taxonomic classification.</title>
        <authorList>
            <person name="Goeker M."/>
        </authorList>
    </citation>
    <scope>NUCLEOTIDE SEQUENCE [LARGE SCALE GENOMIC DNA]</scope>
    <source>
        <strain evidence="8 9">DSM 16618</strain>
    </source>
</reference>
<evidence type="ECO:0000313" key="8">
    <source>
        <dbReference type="EMBL" id="RZS73055.1"/>
    </source>
</evidence>
<dbReference type="EC" id="2.1.1.170" evidence="6"/>
<comment type="function">
    <text evidence="6">Specifically methylates the N7 position of guanine in position 527 of 16S rRNA.</text>
</comment>
<sequence length="268" mass="28773">MVSMSLSAGTAGQVIAVGRALGLDITGLQAETLCRYIELMARWNKTYNLTAIRDPQKMLVQHLYDSLSVVSPLIRHAGSQSLSIMDVGSGGGLPGVVLAIMRPDWNVVCVDAVEKKTAFIRQVSGTLKLANLSSRHARIESLPAQACDIVISRAFASLVDFTSWSGHHVRDGGYMVAMKGKIPVEEIRALEDKGDWLVKRTEALTVPELEGERCLLWLQAARGMSSMADQGTAQGSLQSEPQAPHDGGASAQAAMPAFATRSSKEIVE</sequence>
<organism evidence="8 9">
    <name type="scientific">Kerstersia gyiorum</name>
    <dbReference type="NCBI Taxonomy" id="206506"/>
    <lineage>
        <taxon>Bacteria</taxon>
        <taxon>Pseudomonadati</taxon>
        <taxon>Pseudomonadota</taxon>
        <taxon>Betaproteobacteria</taxon>
        <taxon>Burkholderiales</taxon>
        <taxon>Alcaligenaceae</taxon>
        <taxon>Kerstersia</taxon>
    </lineage>
</organism>
<keyword evidence="5 6" id="KW-0949">S-adenosyl-L-methionine</keyword>
<dbReference type="InterPro" id="IPR003682">
    <property type="entry name" value="rRNA_ssu_MeTfrase_G"/>
</dbReference>
<dbReference type="InterPro" id="IPR029063">
    <property type="entry name" value="SAM-dependent_MTases_sf"/>
</dbReference>
<comment type="catalytic activity">
    <reaction evidence="6">
        <text>guanosine(527) in 16S rRNA + S-adenosyl-L-methionine = N(7)-methylguanosine(527) in 16S rRNA + S-adenosyl-L-homocysteine</text>
        <dbReference type="Rhea" id="RHEA:42732"/>
        <dbReference type="Rhea" id="RHEA-COMP:10209"/>
        <dbReference type="Rhea" id="RHEA-COMP:10210"/>
        <dbReference type="ChEBI" id="CHEBI:57856"/>
        <dbReference type="ChEBI" id="CHEBI:59789"/>
        <dbReference type="ChEBI" id="CHEBI:74269"/>
        <dbReference type="ChEBI" id="CHEBI:74480"/>
        <dbReference type="EC" id="2.1.1.170"/>
    </reaction>
</comment>
<keyword evidence="4 6" id="KW-0808">Transferase</keyword>
<dbReference type="GO" id="GO:0005829">
    <property type="term" value="C:cytosol"/>
    <property type="evidence" value="ECO:0007669"/>
    <property type="project" value="TreeGrafter"/>
</dbReference>
<comment type="caution">
    <text evidence="8">The sequence shown here is derived from an EMBL/GenBank/DDBJ whole genome shotgun (WGS) entry which is preliminary data.</text>
</comment>
<evidence type="ECO:0000256" key="2">
    <source>
        <dbReference type="ARBA" id="ARBA00022552"/>
    </source>
</evidence>
<keyword evidence="2 6" id="KW-0698">rRNA processing</keyword>
<feature type="binding site" evidence="6">
    <location>
        <position position="93"/>
    </location>
    <ligand>
        <name>S-adenosyl-L-methionine</name>
        <dbReference type="ChEBI" id="CHEBI:59789"/>
    </ligand>
</feature>
<evidence type="ECO:0000256" key="4">
    <source>
        <dbReference type="ARBA" id="ARBA00022679"/>
    </source>
</evidence>
<keyword evidence="1 6" id="KW-0963">Cytoplasm</keyword>
<evidence type="ECO:0000256" key="7">
    <source>
        <dbReference type="SAM" id="MobiDB-lite"/>
    </source>
</evidence>
<comment type="caution">
    <text evidence="6">Lacks conserved residue(s) required for the propagation of feature annotation.</text>
</comment>
<dbReference type="GO" id="GO:0070043">
    <property type="term" value="F:rRNA (guanine-N7-)-methyltransferase activity"/>
    <property type="evidence" value="ECO:0007669"/>
    <property type="project" value="UniProtKB-UniRule"/>
</dbReference>
<feature type="binding site" evidence="6">
    <location>
        <position position="153"/>
    </location>
    <ligand>
        <name>S-adenosyl-L-methionine</name>
        <dbReference type="ChEBI" id="CHEBI:59789"/>
    </ligand>
</feature>
<evidence type="ECO:0000256" key="6">
    <source>
        <dbReference type="HAMAP-Rule" id="MF_00074"/>
    </source>
</evidence>
<dbReference type="PANTHER" id="PTHR31760:SF0">
    <property type="entry name" value="S-ADENOSYL-L-METHIONINE-DEPENDENT METHYLTRANSFERASES SUPERFAMILY PROTEIN"/>
    <property type="match status" value="1"/>
</dbReference>
<protein>
    <recommendedName>
        <fullName evidence="6">Ribosomal RNA small subunit methyltransferase G</fullName>
        <ecNumber evidence="6">2.1.1.170</ecNumber>
    </recommendedName>
    <alternativeName>
        <fullName evidence="6">16S rRNA 7-methylguanosine methyltransferase</fullName>
        <shortName evidence="6">16S rRNA m7G methyltransferase</shortName>
    </alternativeName>
</protein>
<dbReference type="Gene3D" id="3.40.50.150">
    <property type="entry name" value="Vaccinia Virus protein VP39"/>
    <property type="match status" value="1"/>
</dbReference>
<dbReference type="EMBL" id="SGWZ01000001">
    <property type="protein sequence ID" value="RZS73055.1"/>
    <property type="molecule type" value="Genomic_DNA"/>
</dbReference>
<feature type="binding site" evidence="6">
    <location>
        <begin position="139"/>
        <end position="140"/>
    </location>
    <ligand>
        <name>S-adenosyl-L-methionine</name>
        <dbReference type="ChEBI" id="CHEBI:59789"/>
    </ligand>
</feature>
<feature type="binding site" evidence="6">
    <location>
        <position position="88"/>
    </location>
    <ligand>
        <name>S-adenosyl-L-methionine</name>
        <dbReference type="ChEBI" id="CHEBI:59789"/>
    </ligand>
</feature>
<dbReference type="HAMAP" id="MF_00074">
    <property type="entry name" value="16SrRNA_methyltr_G"/>
    <property type="match status" value="1"/>
</dbReference>
<keyword evidence="3 6" id="KW-0489">Methyltransferase</keyword>
<dbReference type="Proteomes" id="UP000292039">
    <property type="component" value="Unassembled WGS sequence"/>
</dbReference>
<dbReference type="PANTHER" id="PTHR31760">
    <property type="entry name" value="S-ADENOSYL-L-METHIONINE-DEPENDENT METHYLTRANSFERASES SUPERFAMILY PROTEIN"/>
    <property type="match status" value="1"/>
</dbReference>